<protein>
    <recommendedName>
        <fullName evidence="3">Suppressor of anucleate metulae protein B</fullName>
    </recommendedName>
</protein>
<evidence type="ECO:0000313" key="1">
    <source>
        <dbReference type="EMBL" id="KAK5988539.1"/>
    </source>
</evidence>
<keyword evidence="2" id="KW-1185">Reference proteome</keyword>
<evidence type="ECO:0008006" key="3">
    <source>
        <dbReference type="Google" id="ProtNLM"/>
    </source>
</evidence>
<dbReference type="Proteomes" id="UP001338125">
    <property type="component" value="Unassembled WGS sequence"/>
</dbReference>
<dbReference type="EMBL" id="JAVFKD010000015">
    <property type="protein sequence ID" value="KAK5988539.1"/>
    <property type="molecule type" value="Genomic_DNA"/>
</dbReference>
<proteinExistence type="predicted"/>
<reference evidence="1 2" key="1">
    <citation type="submission" date="2024-01" db="EMBL/GenBank/DDBJ databases">
        <title>Complete genome of Cladobotryum mycophilum ATHUM6906.</title>
        <authorList>
            <person name="Christinaki A.C."/>
            <person name="Myridakis A.I."/>
            <person name="Kouvelis V.N."/>
        </authorList>
    </citation>
    <scope>NUCLEOTIDE SEQUENCE [LARGE SCALE GENOMIC DNA]</scope>
    <source>
        <strain evidence="1 2">ATHUM6906</strain>
    </source>
</reference>
<organism evidence="1 2">
    <name type="scientific">Cladobotryum mycophilum</name>
    <dbReference type="NCBI Taxonomy" id="491253"/>
    <lineage>
        <taxon>Eukaryota</taxon>
        <taxon>Fungi</taxon>
        <taxon>Dikarya</taxon>
        <taxon>Ascomycota</taxon>
        <taxon>Pezizomycotina</taxon>
        <taxon>Sordariomycetes</taxon>
        <taxon>Hypocreomycetidae</taxon>
        <taxon>Hypocreales</taxon>
        <taxon>Hypocreaceae</taxon>
        <taxon>Cladobotryum</taxon>
    </lineage>
</organism>
<sequence length="260" mass="29596">MTASSDPTLRPYEEAVVDPAREHPDNACTKCRRMPPEITLSDCDHCSTAKYCSSECRFNDSVAHDALYCSSELVTIDLRRFGDPNTRLLETQIKNPFACLKNGTWLYNREIKDTYSLLISSFRLREFDNLMFGYTVYRNSVYSGTESLPALNNFLETAKNKNLLPLSWTREDSLTCMMHATTPGFYYVETSSSAEQLLELYGDPLIILQLRLFNEAVYGRGAAGTNGQQLLSKMIELEHTAHHVYHSSLHRDLLLLTELL</sequence>
<gene>
    <name evidence="1" type="ORF">PT974_10022</name>
</gene>
<comment type="caution">
    <text evidence="1">The sequence shown here is derived from an EMBL/GenBank/DDBJ whole genome shotgun (WGS) entry which is preliminary data.</text>
</comment>
<evidence type="ECO:0000313" key="2">
    <source>
        <dbReference type="Proteomes" id="UP001338125"/>
    </source>
</evidence>
<dbReference type="SUPFAM" id="SSF144232">
    <property type="entry name" value="HIT/MYND zinc finger-like"/>
    <property type="match status" value="1"/>
</dbReference>
<name>A0ABR0S8N9_9HYPO</name>
<accession>A0ABR0S8N9</accession>